<dbReference type="Gene3D" id="3.30.342.10">
    <property type="entry name" value="DNA Polymerase, chain B, domain 1"/>
    <property type="match status" value="1"/>
</dbReference>
<keyword evidence="13 20" id="KW-0408">Iron</keyword>
<evidence type="ECO:0000256" key="15">
    <source>
        <dbReference type="ARBA" id="ARBA00023125"/>
    </source>
</evidence>
<dbReference type="Pfam" id="PF24055">
    <property type="entry name" value="POL3_N"/>
    <property type="match status" value="1"/>
</dbReference>
<keyword evidence="10 20" id="KW-0863">Zinc-finger</keyword>
<sequence>MQDSSDAAFRIRLNNIDHYQIEPTSFDPPFPPPKGSKYPPKIPIIRIFGRTETGQKVCAHVHGAFPYIYIEYPTEEIGLDPVNRNRWLRALRKSLDKALNARKGDEFQNKPIPKPYVANISLVKGTPFYGFYVGWRYYAKIYLLNSRDMTRLSQILLSGAILQKVFQPYEAHIQYLLQFMIDFNLYGCGFVDCKNVRFRHGVPDVDDIEEGHRWHTESIPAHWMLPEHEFPRQSYCSLEVDIHVQDIMNRKLVSQRMLHHDFVERTNPIPQDLKLLHSLAELWKDENSRRSSGDQLNMEGFVASTGKREINEPWGDEDEKWEKVNAIIEAERLRGDGWTPSFEDFVPREEPDPFVQTALQSVEDFFVFQDMERKDLHPDEDEDSRADVDVDLIGDINNVEFSDSDGDMELVDADEEMFNKNGEEEEEEGGNLEGQKEEEQRQGKDKVNELENDSSSQSDEYSDLEESITRRILWPNGSDSHTPSQEGHGSISPQADYLGDPMLLQLQIKDEFRQLEDGSMIVLTPGSHPVPTKRKHHPDTPVSEKRASKLSKIEEIGKSISISPGNQSLSQLSINSASSKVEATGIIEDLCMNDVLNRSPLQLPLDSSMTRVITLPLSQERPSQNSINSRGVTANTAELILVQEMASPQAPSIISSTAVSITINGEKKMPKNITLPNPEGNWHVRNFRPPRTSELVPIEDFGMPQVEYQEPYFSDEKDIPEVGFDYGGVTHKFNSRKISNVPRYNETEHNNSKLLNESFNQISPNFRCWEISARPPTRSEAIKWLEEKKTVQDLSFVRRERSEEPGHSSQIEGPTQKNKHGFKLSQNEKSKCINNELQPLSIMSLEVHVNTRGNLVPDPEKDPIASIFWCLQSHDGFESNGIKDGYYVGILAMDENDKEKTKKAFRRHSHVEIKVEYTELDIVIELVDLVRALDPDILTGYEVHSSSWGYLIERAQKVWGMDLCDDLSRVRQLSQGRFGKELDPWGFNTGAAIKIPGRHLINIWRAMRGELNLLGYTMENVVFHLLHKRIPHYGYGTLTKWYQNGDPGSLATVLDYYIERVQLNLEIIDQQELISRTSEQARILGVDFNSVFSRGSQFKVESLMFRIAKPENFLLVSPSKLQVGSQNALECLPLVMEPSSNFYTSPVVVLDFQSLYPSIMIAYNHCYSTFVGRVDSWNGQDKMGFQVYKRTPRLLELCKDHINISPNGMMFIKPNIRKSLLAKMLAEILDTRVMVKNGMKRYKDDKQLYKLLNNRQLALKLIANVTYGYTSASFSGRMPCAEIADSIVQSGRETLEKAIDMINNNMTWGAEVVYGDTDSLFIHLKGKTKAQAFDIGEEIAAKVTAMNPEPIKLKFEKVYHPCVLLAKKRYVGFKYEHRDQQEPEFDAKGIETVRRDGNPAVQKMIEKSLKILFRSSDLSQVKSYVTRQWIKIMKGDISIQDFTIAKEVKLGNYAEGIAPPPAVRLALERMSKDPRNQPQYGERYPFVVVAGGPNARLIDKSVEVEVLLHNSDILCLDSEYYITKTLIPPLARIFNLVGADVASWYRKMPKVQRLLRTLKPKHGAEQRSARTMESFMTKSTHVCAVCEEKAETRYHICQYCYNERDVAVFKLQTKLTRAEKWKNDLEKICWSCTGRPWGSEIACKSQDCPIYYSRVRQTSLLAYEREEIEPHLATLADVNMEDLEW</sequence>
<dbReference type="Pfam" id="PF00136">
    <property type="entry name" value="DNA_pol_B"/>
    <property type="match status" value="1"/>
</dbReference>
<keyword evidence="5 20" id="KW-0808">Transferase</keyword>
<feature type="domain" description="DNA-directed DNA polymerase family B exonuclease" evidence="23">
    <location>
        <begin position="826"/>
        <end position="1021"/>
    </location>
</feature>
<keyword evidence="12 20" id="KW-0239">DNA-directed DNA polymerase</keyword>
<comment type="subunit">
    <text evidence="19">Forms DNA polymerase zeta with REV7.</text>
</comment>
<name>A0A3N4KG51_9PEZI</name>
<keyword evidence="9" id="KW-0227">DNA damage</keyword>
<dbReference type="OrthoDB" id="2414538at2759"/>
<dbReference type="STRING" id="1392247.A0A3N4KG51"/>
<dbReference type="GO" id="GO:0000724">
    <property type="term" value="P:double-strand break repair via homologous recombination"/>
    <property type="evidence" value="ECO:0007669"/>
    <property type="project" value="TreeGrafter"/>
</dbReference>
<keyword evidence="14 20" id="KW-0411">Iron-sulfur</keyword>
<evidence type="ECO:0000313" key="28">
    <source>
        <dbReference type="Proteomes" id="UP000277580"/>
    </source>
</evidence>
<dbReference type="FunFam" id="1.10.132.60:FF:000007">
    <property type="entry name" value="DNA polymerase"/>
    <property type="match status" value="1"/>
</dbReference>
<keyword evidence="16" id="KW-0234">DNA repair</keyword>
<dbReference type="FunFam" id="1.10.287.690:FF:000002">
    <property type="entry name" value="DNA polymerase zeta"/>
    <property type="match status" value="1"/>
</dbReference>
<dbReference type="InterPro" id="IPR025687">
    <property type="entry name" value="Znf-C4pol"/>
</dbReference>
<dbReference type="SMART" id="SM00486">
    <property type="entry name" value="POLBc"/>
    <property type="match status" value="1"/>
</dbReference>
<dbReference type="InterPro" id="IPR056447">
    <property type="entry name" value="REV3_N"/>
</dbReference>
<evidence type="ECO:0000256" key="9">
    <source>
        <dbReference type="ARBA" id="ARBA00022763"/>
    </source>
</evidence>
<evidence type="ECO:0000256" key="14">
    <source>
        <dbReference type="ARBA" id="ARBA00023014"/>
    </source>
</evidence>
<dbReference type="GO" id="GO:0003677">
    <property type="term" value="F:DNA binding"/>
    <property type="evidence" value="ECO:0007669"/>
    <property type="project" value="UniProtKB-KW"/>
</dbReference>
<dbReference type="PANTHER" id="PTHR45812">
    <property type="entry name" value="DNA POLYMERASE ZETA CATALYTIC SUBUNIT"/>
    <property type="match status" value="1"/>
</dbReference>
<feature type="domain" description="DNA polymerase zeta catalytic subunit N-terminal" evidence="26">
    <location>
        <begin position="9"/>
        <end position="62"/>
    </location>
</feature>
<dbReference type="InterPro" id="IPR006133">
    <property type="entry name" value="DNA-dir_DNA_pol_B_exonuc"/>
</dbReference>
<keyword evidence="6 20" id="KW-0548">Nucleotidyltransferase</keyword>
<dbReference type="GO" id="GO:0016035">
    <property type="term" value="C:zeta DNA polymerase complex"/>
    <property type="evidence" value="ECO:0007669"/>
    <property type="project" value="InterPro"/>
</dbReference>
<dbReference type="PANTHER" id="PTHR45812:SF1">
    <property type="entry name" value="DNA POLYMERASE ZETA CATALYTIC SUBUNIT"/>
    <property type="match status" value="1"/>
</dbReference>
<organism evidence="27 28">
    <name type="scientific">Morchella conica CCBAS932</name>
    <dbReference type="NCBI Taxonomy" id="1392247"/>
    <lineage>
        <taxon>Eukaryota</taxon>
        <taxon>Fungi</taxon>
        <taxon>Dikarya</taxon>
        <taxon>Ascomycota</taxon>
        <taxon>Pezizomycotina</taxon>
        <taxon>Pezizomycetes</taxon>
        <taxon>Pezizales</taxon>
        <taxon>Morchellaceae</taxon>
        <taxon>Morchella</taxon>
    </lineage>
</organism>
<evidence type="ECO:0000256" key="19">
    <source>
        <dbReference type="ARBA" id="ARBA00066055"/>
    </source>
</evidence>
<keyword evidence="15 20" id="KW-0238">DNA-binding</keyword>
<evidence type="ECO:0000256" key="18">
    <source>
        <dbReference type="ARBA" id="ARBA00049244"/>
    </source>
</evidence>
<dbReference type="InterPro" id="IPR023211">
    <property type="entry name" value="DNA_pol_palm_dom_sf"/>
</dbReference>
<evidence type="ECO:0000259" key="24">
    <source>
        <dbReference type="Pfam" id="PF14260"/>
    </source>
</evidence>
<evidence type="ECO:0000259" key="23">
    <source>
        <dbReference type="Pfam" id="PF03104"/>
    </source>
</evidence>
<feature type="region of interest" description="Disordered" evidence="21">
    <location>
        <begin position="421"/>
        <end position="496"/>
    </location>
</feature>
<dbReference type="Pfam" id="PF24065">
    <property type="entry name" value="REV3_N"/>
    <property type="match status" value="1"/>
</dbReference>
<dbReference type="PRINTS" id="PR00106">
    <property type="entry name" value="DNAPOLB"/>
</dbReference>
<evidence type="ECO:0000259" key="22">
    <source>
        <dbReference type="Pfam" id="PF00136"/>
    </source>
</evidence>
<feature type="region of interest" description="Disordered" evidence="21">
    <location>
        <begin position="523"/>
        <end position="548"/>
    </location>
</feature>
<evidence type="ECO:0000256" key="3">
    <source>
        <dbReference type="ARBA" id="ARBA00005755"/>
    </source>
</evidence>
<protein>
    <recommendedName>
        <fullName evidence="20">DNA polymerase</fullName>
        <ecNumber evidence="20">2.7.7.7</ecNumber>
    </recommendedName>
</protein>
<dbReference type="CDD" id="cd05534">
    <property type="entry name" value="POLBc_zeta"/>
    <property type="match status" value="1"/>
</dbReference>
<dbReference type="InterPro" id="IPR056435">
    <property type="entry name" value="DPOD/Z_N"/>
</dbReference>
<evidence type="ECO:0000256" key="8">
    <source>
        <dbReference type="ARBA" id="ARBA00022723"/>
    </source>
</evidence>
<dbReference type="Gene3D" id="1.10.132.60">
    <property type="entry name" value="DNA polymerase family B, C-terminal domain"/>
    <property type="match status" value="1"/>
</dbReference>
<evidence type="ECO:0000256" key="10">
    <source>
        <dbReference type="ARBA" id="ARBA00022771"/>
    </source>
</evidence>
<comment type="catalytic activity">
    <reaction evidence="18 20">
        <text>DNA(n) + a 2'-deoxyribonucleoside 5'-triphosphate = DNA(n+1) + diphosphate</text>
        <dbReference type="Rhea" id="RHEA:22508"/>
        <dbReference type="Rhea" id="RHEA-COMP:17339"/>
        <dbReference type="Rhea" id="RHEA-COMP:17340"/>
        <dbReference type="ChEBI" id="CHEBI:33019"/>
        <dbReference type="ChEBI" id="CHEBI:61560"/>
        <dbReference type="ChEBI" id="CHEBI:173112"/>
        <dbReference type="EC" id="2.7.7.7"/>
    </reaction>
</comment>
<dbReference type="GO" id="GO:0042276">
    <property type="term" value="P:error-prone translesion synthesis"/>
    <property type="evidence" value="ECO:0007669"/>
    <property type="project" value="TreeGrafter"/>
</dbReference>
<dbReference type="GO" id="GO:0006260">
    <property type="term" value="P:DNA replication"/>
    <property type="evidence" value="ECO:0007669"/>
    <property type="project" value="UniProtKB-KW"/>
</dbReference>
<dbReference type="InterPro" id="IPR042087">
    <property type="entry name" value="DNA_pol_B_thumb"/>
</dbReference>
<proteinExistence type="inferred from homology"/>
<dbReference type="InterPro" id="IPR006172">
    <property type="entry name" value="DNA-dir_DNA_pol_B"/>
</dbReference>
<feature type="domain" description="DNA-directed DNA polymerase family B multifunctional" evidence="22">
    <location>
        <begin position="1087"/>
        <end position="1535"/>
    </location>
</feature>
<dbReference type="PROSITE" id="PS00116">
    <property type="entry name" value="DNA_POLYMERASE_B"/>
    <property type="match status" value="1"/>
</dbReference>
<evidence type="ECO:0000256" key="20">
    <source>
        <dbReference type="RuleBase" id="RU000442"/>
    </source>
</evidence>
<dbReference type="Gene3D" id="3.90.1600.10">
    <property type="entry name" value="Palm domain of DNA polymerase"/>
    <property type="match status" value="1"/>
</dbReference>
<gene>
    <name evidence="27" type="ORF">P167DRAFT_567297</name>
</gene>
<dbReference type="InterPro" id="IPR036397">
    <property type="entry name" value="RNaseH_sf"/>
</dbReference>
<dbReference type="EC" id="2.7.7.7" evidence="20"/>
<feature type="compositionally biased region" description="Basic and acidic residues" evidence="21">
    <location>
        <begin position="538"/>
        <end position="548"/>
    </location>
</feature>
<evidence type="ECO:0000256" key="2">
    <source>
        <dbReference type="ARBA" id="ARBA00004123"/>
    </source>
</evidence>
<dbReference type="EMBL" id="ML119152">
    <property type="protein sequence ID" value="RPB09470.1"/>
    <property type="molecule type" value="Genomic_DNA"/>
</dbReference>
<dbReference type="InterPro" id="IPR012337">
    <property type="entry name" value="RNaseH-like_sf"/>
</dbReference>
<keyword evidence="7 20" id="KW-0235">DNA replication</keyword>
<evidence type="ECO:0000256" key="16">
    <source>
        <dbReference type="ARBA" id="ARBA00023204"/>
    </source>
</evidence>
<evidence type="ECO:0000256" key="13">
    <source>
        <dbReference type="ARBA" id="ARBA00023004"/>
    </source>
</evidence>
<keyword evidence="8 20" id="KW-0479">Metal-binding</keyword>
<dbReference type="InterPro" id="IPR006134">
    <property type="entry name" value="DNA-dir_DNA_pol_B_multi_dom"/>
</dbReference>
<dbReference type="Gene3D" id="3.30.420.10">
    <property type="entry name" value="Ribonuclease H-like superfamily/Ribonuclease H"/>
    <property type="match status" value="1"/>
</dbReference>
<dbReference type="GO" id="GO:0005634">
    <property type="term" value="C:nucleus"/>
    <property type="evidence" value="ECO:0007669"/>
    <property type="project" value="UniProtKB-SubCell"/>
</dbReference>
<evidence type="ECO:0000256" key="4">
    <source>
        <dbReference type="ARBA" id="ARBA00022485"/>
    </source>
</evidence>
<dbReference type="FunFam" id="3.30.420.10:FF:000024">
    <property type="entry name" value="DNA polymerase zeta catalytic subunit"/>
    <property type="match status" value="1"/>
</dbReference>
<comment type="cofactor">
    <cofactor evidence="1 20">
        <name>[4Fe-4S] cluster</name>
        <dbReference type="ChEBI" id="CHEBI:49883"/>
    </cofactor>
</comment>
<evidence type="ECO:0000256" key="7">
    <source>
        <dbReference type="ARBA" id="ARBA00022705"/>
    </source>
</evidence>
<dbReference type="GO" id="GO:0003887">
    <property type="term" value="F:DNA-directed DNA polymerase activity"/>
    <property type="evidence" value="ECO:0007669"/>
    <property type="project" value="UniProtKB-KW"/>
</dbReference>
<comment type="similarity">
    <text evidence="3 20">Belongs to the DNA polymerase type-B family.</text>
</comment>
<dbReference type="InParanoid" id="A0A3N4KG51"/>
<dbReference type="GO" id="GO:0008270">
    <property type="term" value="F:zinc ion binding"/>
    <property type="evidence" value="ECO:0007669"/>
    <property type="project" value="UniProtKB-KW"/>
</dbReference>
<evidence type="ECO:0000256" key="12">
    <source>
        <dbReference type="ARBA" id="ARBA00022932"/>
    </source>
</evidence>
<evidence type="ECO:0000256" key="17">
    <source>
        <dbReference type="ARBA" id="ARBA00023242"/>
    </source>
</evidence>
<evidence type="ECO:0000313" key="27">
    <source>
        <dbReference type="EMBL" id="RPB09470.1"/>
    </source>
</evidence>
<dbReference type="Pfam" id="PF14260">
    <property type="entry name" value="zf-C4pol"/>
    <property type="match status" value="1"/>
</dbReference>
<dbReference type="InterPro" id="IPR043502">
    <property type="entry name" value="DNA/RNA_pol_sf"/>
</dbReference>
<evidence type="ECO:0000256" key="5">
    <source>
        <dbReference type="ARBA" id="ARBA00022679"/>
    </source>
</evidence>
<keyword evidence="11 20" id="KW-0862">Zinc</keyword>
<keyword evidence="4 20" id="KW-0004">4Fe-4S</keyword>
<dbReference type="InterPro" id="IPR017964">
    <property type="entry name" value="DNA-dir_DNA_pol_B_CS"/>
</dbReference>
<dbReference type="CDD" id="cd05778">
    <property type="entry name" value="DNA_polB_zeta_exo"/>
    <property type="match status" value="1"/>
</dbReference>
<accession>A0A3N4KG51</accession>
<comment type="subcellular location">
    <subcellularLocation>
        <location evidence="2 20">Nucleus</location>
    </subcellularLocation>
</comment>
<evidence type="ECO:0000256" key="11">
    <source>
        <dbReference type="ARBA" id="ARBA00022833"/>
    </source>
</evidence>
<keyword evidence="17 20" id="KW-0539">Nucleus</keyword>
<dbReference type="Proteomes" id="UP000277580">
    <property type="component" value="Unassembled WGS sequence"/>
</dbReference>
<dbReference type="FunCoup" id="A0A3N4KG51">
    <property type="interactions" value="677"/>
</dbReference>
<feature type="compositionally biased region" description="Basic and acidic residues" evidence="21">
    <location>
        <begin position="434"/>
        <end position="449"/>
    </location>
</feature>
<reference evidence="27 28" key="1">
    <citation type="journal article" date="2018" name="Nat. Ecol. Evol.">
        <title>Pezizomycetes genomes reveal the molecular basis of ectomycorrhizal truffle lifestyle.</title>
        <authorList>
            <person name="Murat C."/>
            <person name="Payen T."/>
            <person name="Noel B."/>
            <person name="Kuo A."/>
            <person name="Morin E."/>
            <person name="Chen J."/>
            <person name="Kohler A."/>
            <person name="Krizsan K."/>
            <person name="Balestrini R."/>
            <person name="Da Silva C."/>
            <person name="Montanini B."/>
            <person name="Hainaut M."/>
            <person name="Levati E."/>
            <person name="Barry K.W."/>
            <person name="Belfiori B."/>
            <person name="Cichocki N."/>
            <person name="Clum A."/>
            <person name="Dockter R.B."/>
            <person name="Fauchery L."/>
            <person name="Guy J."/>
            <person name="Iotti M."/>
            <person name="Le Tacon F."/>
            <person name="Lindquist E.A."/>
            <person name="Lipzen A."/>
            <person name="Malagnac F."/>
            <person name="Mello A."/>
            <person name="Molinier V."/>
            <person name="Miyauchi S."/>
            <person name="Poulain J."/>
            <person name="Riccioni C."/>
            <person name="Rubini A."/>
            <person name="Sitrit Y."/>
            <person name="Splivallo R."/>
            <person name="Traeger S."/>
            <person name="Wang M."/>
            <person name="Zifcakova L."/>
            <person name="Wipf D."/>
            <person name="Zambonelli A."/>
            <person name="Paolocci F."/>
            <person name="Nowrousian M."/>
            <person name="Ottonello S."/>
            <person name="Baldrian P."/>
            <person name="Spatafora J.W."/>
            <person name="Henrissat B."/>
            <person name="Nagy L.G."/>
            <person name="Aury J.M."/>
            <person name="Wincker P."/>
            <person name="Grigoriev I.V."/>
            <person name="Bonfante P."/>
            <person name="Martin F.M."/>
        </authorList>
    </citation>
    <scope>NUCLEOTIDE SEQUENCE [LARGE SCALE GENOMIC DNA]</scope>
    <source>
        <strain evidence="27 28">CCBAS932</strain>
    </source>
</reference>
<feature type="compositionally biased region" description="Polar residues" evidence="21">
    <location>
        <begin position="807"/>
        <end position="816"/>
    </location>
</feature>
<feature type="compositionally biased region" description="Polar residues" evidence="21">
    <location>
        <begin position="477"/>
        <end position="493"/>
    </location>
</feature>
<evidence type="ECO:0000259" key="25">
    <source>
        <dbReference type="Pfam" id="PF24055"/>
    </source>
</evidence>
<dbReference type="Gene3D" id="1.10.287.690">
    <property type="entry name" value="Helix hairpin bin"/>
    <property type="match status" value="1"/>
</dbReference>
<feature type="domain" description="DNA polymerase delta/zeta catalytic subunit N-terminal" evidence="25">
    <location>
        <begin position="63"/>
        <end position="149"/>
    </location>
</feature>
<evidence type="ECO:0000256" key="1">
    <source>
        <dbReference type="ARBA" id="ARBA00001966"/>
    </source>
</evidence>
<evidence type="ECO:0000256" key="21">
    <source>
        <dbReference type="SAM" id="MobiDB-lite"/>
    </source>
</evidence>
<dbReference type="Pfam" id="PF03104">
    <property type="entry name" value="DNA_pol_B_exo1"/>
    <property type="match status" value="1"/>
</dbReference>
<dbReference type="SUPFAM" id="SSF56672">
    <property type="entry name" value="DNA/RNA polymerases"/>
    <property type="match status" value="1"/>
</dbReference>
<dbReference type="InterPro" id="IPR030559">
    <property type="entry name" value="PolZ_Rev3"/>
</dbReference>
<feature type="region of interest" description="Disordered" evidence="21">
    <location>
        <begin position="799"/>
        <end position="819"/>
    </location>
</feature>
<keyword evidence="28" id="KW-1185">Reference proteome</keyword>
<dbReference type="GO" id="GO:0051539">
    <property type="term" value="F:4 iron, 4 sulfur cluster binding"/>
    <property type="evidence" value="ECO:0007669"/>
    <property type="project" value="UniProtKB-KW"/>
</dbReference>
<dbReference type="SUPFAM" id="SSF53098">
    <property type="entry name" value="Ribonuclease H-like"/>
    <property type="match status" value="1"/>
</dbReference>
<evidence type="ECO:0000256" key="6">
    <source>
        <dbReference type="ARBA" id="ARBA00022695"/>
    </source>
</evidence>
<evidence type="ECO:0000259" key="26">
    <source>
        <dbReference type="Pfam" id="PF24065"/>
    </source>
</evidence>
<dbReference type="GO" id="GO:0000166">
    <property type="term" value="F:nucleotide binding"/>
    <property type="evidence" value="ECO:0007669"/>
    <property type="project" value="InterPro"/>
</dbReference>
<feature type="domain" description="C4-type zinc-finger of DNA polymerase delta" evidence="24">
    <location>
        <begin position="1583"/>
        <end position="1654"/>
    </location>
</feature>